<evidence type="ECO:0000259" key="13">
    <source>
        <dbReference type="PROSITE" id="PS51379"/>
    </source>
</evidence>
<evidence type="ECO:0000256" key="9">
    <source>
        <dbReference type="ARBA" id="ARBA00048792"/>
    </source>
</evidence>
<evidence type="ECO:0000256" key="11">
    <source>
        <dbReference type="ARBA" id="ARBA00049714"/>
    </source>
</evidence>
<dbReference type="GO" id="GO:0006212">
    <property type="term" value="P:uracil catabolic process"/>
    <property type="evidence" value="ECO:0007669"/>
    <property type="project" value="TreeGrafter"/>
</dbReference>
<dbReference type="InterPro" id="IPR005720">
    <property type="entry name" value="Dihydroorotate_DH_cat"/>
</dbReference>
<dbReference type="Gene3D" id="3.20.20.70">
    <property type="entry name" value="Aldolase class I"/>
    <property type="match status" value="1"/>
</dbReference>
<keyword evidence="5" id="KW-0411">Iron-sulfur</keyword>
<dbReference type="InterPro" id="IPR017896">
    <property type="entry name" value="4Fe4S_Fe-S-bd"/>
</dbReference>
<evidence type="ECO:0000256" key="3">
    <source>
        <dbReference type="ARBA" id="ARBA00023002"/>
    </source>
</evidence>
<reference evidence="14" key="1">
    <citation type="journal article" date="2020" name="mSystems">
        <title>Genome- and Community-Level Interaction Insights into Carbon Utilization and Element Cycling Functions of Hydrothermarchaeota in Hydrothermal Sediment.</title>
        <authorList>
            <person name="Zhou Z."/>
            <person name="Liu Y."/>
            <person name="Xu W."/>
            <person name="Pan J."/>
            <person name="Luo Z.H."/>
            <person name="Li M."/>
        </authorList>
    </citation>
    <scope>NUCLEOTIDE SEQUENCE [LARGE SCALE GENOMIC DNA]</scope>
    <source>
        <strain evidence="14">HyVt-237</strain>
    </source>
</reference>
<sequence>MKLETEFLGVKFENPFILGAAPSTDELDILRRGFEAGWAGAVLKTTSVPGTRVDIAYPMLASMREADSKLSLGNIDLISVYHVDEVARRIEILRKEFPEKVLIASIMGASREEWQSLVRILEEAGADMIECSFSCPQGNIGEEPGRMLAQSAQATELVTSWVVGARKKIPVLIKITPQVTDIVEIAMAVKRGGADGITASNTIPALMGIDIWSLVPNPPVDGKSTYSGLSGPAIKPITLRVIAEIARYTGMPIAGTGGAMNWRDAVEFMLVGAHIVQFVTAVMFHGFRIIDDLKSGLLYYMDRMGFESPRDIVGKSLEHIVWSYDELPLKKVKSRIDHEKCIGCGDCYISCRDGGHMAIEFGDDRKPRVIDERCVGCALCKEVCPVPGCIRMETID</sequence>
<dbReference type="GO" id="GO:0006210">
    <property type="term" value="P:thymine catabolic process"/>
    <property type="evidence" value="ECO:0007669"/>
    <property type="project" value="TreeGrafter"/>
</dbReference>
<dbReference type="SUPFAM" id="SSF54862">
    <property type="entry name" value="4Fe-4S ferredoxins"/>
    <property type="match status" value="1"/>
</dbReference>
<keyword evidence="3 14" id="KW-0560">Oxidoreductase</keyword>
<dbReference type="PROSITE" id="PS00198">
    <property type="entry name" value="4FE4S_FER_1"/>
    <property type="match status" value="1"/>
</dbReference>
<dbReference type="EC" id="1.3.1.1" evidence="12"/>
<name>A0A7C0XA83_UNCW3</name>
<dbReference type="Gene3D" id="3.30.70.20">
    <property type="match status" value="1"/>
</dbReference>
<dbReference type="InterPro" id="IPR013785">
    <property type="entry name" value="Aldolase_TIM"/>
</dbReference>
<comment type="similarity">
    <text evidence="1">Belongs to the dihydropyrimidine dehydrogenase family.</text>
</comment>
<evidence type="ECO:0000313" key="14">
    <source>
        <dbReference type="EMBL" id="HDM89587.1"/>
    </source>
</evidence>
<protein>
    <recommendedName>
        <fullName evidence="12">dihydrouracil dehydrogenase (NAD(+))</fullName>
        <ecNumber evidence="12">1.3.1.1</ecNumber>
    </recommendedName>
    <alternativeName>
        <fullName evidence="7">Dihydrothymine dehydrogenase</fullName>
    </alternativeName>
    <alternativeName>
        <fullName evidence="6">Dihydrouracil dehydrogenase</fullName>
    </alternativeName>
</protein>
<dbReference type="PROSITE" id="PS51379">
    <property type="entry name" value="4FE4S_FER_2"/>
    <property type="match status" value="2"/>
</dbReference>
<dbReference type="GO" id="GO:0050661">
    <property type="term" value="F:NADP binding"/>
    <property type="evidence" value="ECO:0007669"/>
    <property type="project" value="TreeGrafter"/>
</dbReference>
<dbReference type="NCBIfam" id="NF006183">
    <property type="entry name" value="PRK08318.1"/>
    <property type="match status" value="1"/>
</dbReference>
<dbReference type="GO" id="GO:0002058">
    <property type="term" value="F:uracil binding"/>
    <property type="evidence" value="ECO:0007669"/>
    <property type="project" value="TreeGrafter"/>
</dbReference>
<dbReference type="GO" id="GO:0051536">
    <property type="term" value="F:iron-sulfur cluster binding"/>
    <property type="evidence" value="ECO:0007669"/>
    <property type="project" value="UniProtKB-KW"/>
</dbReference>
<evidence type="ECO:0000256" key="8">
    <source>
        <dbReference type="ARBA" id="ARBA00047685"/>
    </source>
</evidence>
<dbReference type="InterPro" id="IPR017900">
    <property type="entry name" value="4Fe4S_Fe_S_CS"/>
</dbReference>
<gene>
    <name evidence="14" type="primary">preA</name>
    <name evidence="14" type="ORF">ENG67_00065</name>
</gene>
<proteinExistence type="inferred from homology"/>
<accession>A0A7C0XA83</accession>
<evidence type="ECO:0000256" key="1">
    <source>
        <dbReference type="ARBA" id="ARBA00010804"/>
    </source>
</evidence>
<dbReference type="PANTHER" id="PTHR43073:SF2">
    <property type="entry name" value="DIHYDROPYRIMIDINE DEHYDROGENASE [NADP(+)]"/>
    <property type="match status" value="1"/>
</dbReference>
<evidence type="ECO:0000256" key="10">
    <source>
        <dbReference type="ARBA" id="ARBA00049578"/>
    </source>
</evidence>
<comment type="caution">
    <text evidence="14">The sequence shown here is derived from an EMBL/GenBank/DDBJ whole genome shotgun (WGS) entry which is preliminary data.</text>
</comment>
<dbReference type="SUPFAM" id="SSF51395">
    <property type="entry name" value="FMN-linked oxidoreductases"/>
    <property type="match status" value="1"/>
</dbReference>
<dbReference type="FunFam" id="3.20.20.70:FF:000027">
    <property type="entry name" value="Dihydropyrimidine dehydrogenase [NADP(+)]"/>
    <property type="match status" value="1"/>
</dbReference>
<dbReference type="AlphaFoldDB" id="A0A7C0XA83"/>
<evidence type="ECO:0000256" key="6">
    <source>
        <dbReference type="ARBA" id="ARBA00030119"/>
    </source>
</evidence>
<dbReference type="GO" id="GO:0004159">
    <property type="term" value="F:dihydropyrimidine dehydrogenase (NAD+) activity"/>
    <property type="evidence" value="ECO:0007669"/>
    <property type="project" value="UniProtKB-EC"/>
</dbReference>
<evidence type="ECO:0000256" key="7">
    <source>
        <dbReference type="ARBA" id="ARBA00032722"/>
    </source>
</evidence>
<comment type="catalytic activity">
    <reaction evidence="8">
        <text>5,6-dihydrothymine + NAD(+) = thymine + NADH + H(+)</text>
        <dbReference type="Rhea" id="RHEA:28791"/>
        <dbReference type="ChEBI" id="CHEBI:15378"/>
        <dbReference type="ChEBI" id="CHEBI:17821"/>
        <dbReference type="ChEBI" id="CHEBI:27468"/>
        <dbReference type="ChEBI" id="CHEBI:57540"/>
        <dbReference type="ChEBI" id="CHEBI:57945"/>
        <dbReference type="EC" id="1.3.1.1"/>
    </reaction>
</comment>
<comment type="subunit">
    <text evidence="11">Heterotetramer of 2 PreA and 2 PreT subunits.</text>
</comment>
<dbReference type="PANTHER" id="PTHR43073">
    <property type="entry name" value="DIHYDROPYRIMIDINE DEHYDROGENASE [NADP(+)]"/>
    <property type="match status" value="1"/>
</dbReference>
<dbReference type="GO" id="GO:0005737">
    <property type="term" value="C:cytoplasm"/>
    <property type="evidence" value="ECO:0007669"/>
    <property type="project" value="InterPro"/>
</dbReference>
<dbReference type="EMBL" id="DRBW01000004">
    <property type="protein sequence ID" value="HDM89587.1"/>
    <property type="molecule type" value="Genomic_DNA"/>
</dbReference>
<feature type="domain" description="4Fe-4S ferredoxin-type" evidence="13">
    <location>
        <begin position="332"/>
        <end position="362"/>
    </location>
</feature>
<keyword evidence="2" id="KW-0479">Metal-binding</keyword>
<evidence type="ECO:0000256" key="4">
    <source>
        <dbReference type="ARBA" id="ARBA00023004"/>
    </source>
</evidence>
<evidence type="ECO:0000256" key="5">
    <source>
        <dbReference type="ARBA" id="ARBA00023014"/>
    </source>
</evidence>
<organism evidence="14">
    <name type="scientific">candidate division WOR-3 bacterium</name>
    <dbReference type="NCBI Taxonomy" id="2052148"/>
    <lineage>
        <taxon>Bacteria</taxon>
        <taxon>Bacteria division WOR-3</taxon>
    </lineage>
</organism>
<feature type="domain" description="4Fe-4S ferredoxin-type" evidence="13">
    <location>
        <begin position="365"/>
        <end position="395"/>
    </location>
</feature>
<dbReference type="Pfam" id="PF14697">
    <property type="entry name" value="Fer4_21"/>
    <property type="match status" value="1"/>
</dbReference>
<dbReference type="Proteomes" id="UP000885931">
    <property type="component" value="Unassembled WGS sequence"/>
</dbReference>
<comment type="catalytic activity">
    <reaction evidence="9">
        <text>5,6-dihydrouracil + NAD(+) = uracil + NADH + H(+)</text>
        <dbReference type="Rhea" id="RHEA:20189"/>
        <dbReference type="ChEBI" id="CHEBI:15378"/>
        <dbReference type="ChEBI" id="CHEBI:15901"/>
        <dbReference type="ChEBI" id="CHEBI:17568"/>
        <dbReference type="ChEBI" id="CHEBI:57540"/>
        <dbReference type="ChEBI" id="CHEBI:57945"/>
        <dbReference type="EC" id="1.3.1.1"/>
    </reaction>
</comment>
<evidence type="ECO:0000256" key="2">
    <source>
        <dbReference type="ARBA" id="ARBA00022723"/>
    </source>
</evidence>
<keyword evidence="4" id="KW-0408">Iron</keyword>
<comment type="function">
    <text evidence="10">Involved in pyrimidine base degradation. Catalyzes physiologically the reduction of uracil to 5,6-dihydrouracil (DHU) by using NADH as a specific cosubstrate. It also catalyzes the reverse reaction and the reduction of thymine to 5,6-dihydrothymine (DHT).</text>
</comment>
<dbReference type="GO" id="GO:0046872">
    <property type="term" value="F:metal ion binding"/>
    <property type="evidence" value="ECO:0007669"/>
    <property type="project" value="UniProtKB-KW"/>
</dbReference>
<evidence type="ECO:0000256" key="12">
    <source>
        <dbReference type="ARBA" id="ARBA00049728"/>
    </source>
</evidence>
<dbReference type="Pfam" id="PF01180">
    <property type="entry name" value="DHO_dh"/>
    <property type="match status" value="1"/>
</dbReference>